<gene>
    <name evidence="6" type="ORF">A544_2179</name>
</gene>
<protein>
    <submittedName>
        <fullName evidence="6">ThiJ/PfpI family</fullName>
    </submittedName>
</protein>
<evidence type="ECO:0000256" key="2">
    <source>
        <dbReference type="ARBA" id="ARBA00023239"/>
    </source>
</evidence>
<keyword evidence="4" id="KW-0472">Membrane</keyword>
<dbReference type="Gene3D" id="3.40.50.880">
    <property type="match status" value="1"/>
</dbReference>
<keyword evidence="4" id="KW-0812">Transmembrane</keyword>
<reference evidence="7" key="1">
    <citation type="journal article" date="2013" name="Diversity">
        <title>Genome Sequence of Dickeya solani, a New soft Rot Pathogen of Potato, Suggests its Emergence May Be Related to a Novel Combination of Non-Ribosomal Peptide/Polyketide Synthetase Clusters.</title>
        <authorList>
            <person name="Garlant L."/>
            <person name="Koskinen P."/>
            <person name="Rouhiainen L."/>
            <person name="Laine P."/>
            <person name="Paulin L."/>
            <person name="Auvinen P."/>
            <person name="Holm L."/>
            <person name="Pirhonen M."/>
        </authorList>
    </citation>
    <scope>NUCLEOTIDE SEQUENCE [LARGE SCALE GENOMIC DNA]</scope>
    <source>
        <strain evidence="7">D s0432-1</strain>
    </source>
</reference>
<feature type="domain" description="DJ-1/PfpI" evidence="5">
    <location>
        <begin position="57"/>
        <end position="249"/>
    </location>
</feature>
<feature type="transmembrane region" description="Helical" evidence="4">
    <location>
        <begin position="6"/>
        <end position="26"/>
    </location>
</feature>
<keyword evidence="2" id="KW-0456">Lyase</keyword>
<evidence type="ECO:0000256" key="3">
    <source>
        <dbReference type="ARBA" id="ARBA00038493"/>
    </source>
</evidence>
<keyword evidence="4" id="KW-1133">Transmembrane helix</keyword>
<dbReference type="InterPro" id="IPR050325">
    <property type="entry name" value="Prot/Nucl_acid_deglycase"/>
</dbReference>
<dbReference type="Pfam" id="PF01965">
    <property type="entry name" value="DJ-1_PfpI"/>
    <property type="match status" value="1"/>
</dbReference>
<dbReference type="CDD" id="cd03141">
    <property type="entry name" value="GATase1_Hsp31_like"/>
    <property type="match status" value="1"/>
</dbReference>
<evidence type="ECO:0000256" key="4">
    <source>
        <dbReference type="SAM" id="Phobius"/>
    </source>
</evidence>
<dbReference type="SUPFAM" id="SSF52317">
    <property type="entry name" value="Class I glutamine amidotransferase-like"/>
    <property type="match status" value="1"/>
</dbReference>
<dbReference type="GeneID" id="43520870"/>
<organism evidence="6 7">
    <name type="scientific">Dickeya solani D s0432-1</name>
    <dbReference type="NCBI Taxonomy" id="1231725"/>
    <lineage>
        <taxon>Bacteria</taxon>
        <taxon>Pseudomonadati</taxon>
        <taxon>Pseudomonadota</taxon>
        <taxon>Gammaproteobacteria</taxon>
        <taxon>Enterobacterales</taxon>
        <taxon>Pectobacteriaceae</taxon>
        <taxon>Dickeya</taxon>
    </lineage>
</organism>
<dbReference type="RefSeq" id="WP_022633614.1">
    <property type="nucleotide sequence ID" value="NZ_AMWE01000002.1"/>
</dbReference>
<proteinExistence type="inferred from homology"/>
<dbReference type="GO" id="GO:0019172">
    <property type="term" value="F:glyoxalase III activity"/>
    <property type="evidence" value="ECO:0007669"/>
    <property type="project" value="TreeGrafter"/>
</dbReference>
<dbReference type="AlphaFoldDB" id="A0AAV3KDV9"/>
<evidence type="ECO:0000313" key="6">
    <source>
        <dbReference type="EMBL" id="ERO58998.1"/>
    </source>
</evidence>
<dbReference type="PANTHER" id="PTHR48094:SF11">
    <property type="entry name" value="GLUTATHIONE-INDEPENDENT GLYOXALASE HSP31-RELATED"/>
    <property type="match status" value="1"/>
</dbReference>
<dbReference type="Proteomes" id="UP000017142">
    <property type="component" value="Unassembled WGS sequence"/>
</dbReference>
<dbReference type="PANTHER" id="PTHR48094">
    <property type="entry name" value="PROTEIN/NUCLEIC ACID DEGLYCASE DJ-1-RELATED"/>
    <property type="match status" value="1"/>
</dbReference>
<comment type="caution">
    <text evidence="6">The sequence shown here is derived from an EMBL/GenBank/DDBJ whole genome shotgun (WGS) entry which is preliminary data.</text>
</comment>
<dbReference type="EMBL" id="AMWE01000002">
    <property type="protein sequence ID" value="ERO58998.1"/>
    <property type="molecule type" value="Genomic_DNA"/>
</dbReference>
<dbReference type="GO" id="GO:0019243">
    <property type="term" value="P:methylglyoxal catabolic process to D-lactate via S-lactoyl-glutathione"/>
    <property type="evidence" value="ECO:0007669"/>
    <property type="project" value="TreeGrafter"/>
</dbReference>
<evidence type="ECO:0000313" key="7">
    <source>
        <dbReference type="Proteomes" id="UP000017142"/>
    </source>
</evidence>
<evidence type="ECO:0000256" key="1">
    <source>
        <dbReference type="ARBA" id="ARBA00023016"/>
    </source>
</evidence>
<sequence length="261" mass="28426">MSLATYFVRLIIAITVFSASAIAGAAQETQKQEKILIVVSSLDKKTENLVGGFWFPELTHPVKVFDKAGFDFDIASPKGGLAPFDGFDLKDQASLDFWTNPQHRNKLGQTIKLSDVDPSKYSAILLVGGHGPMWDFVNNTELNNIVRTMYENNDVISAVCHGPAGLINVKLSNGESLIKDRRLTGFTAAEEVSRQYDKIVPFELEGALKKGGAKFEEAPIFENNVVVDGRLMTGQNPASATALGEAVVKALQARTQRKVAL</sequence>
<name>A0AAV3KDV9_9GAMM</name>
<dbReference type="GO" id="GO:0005737">
    <property type="term" value="C:cytoplasm"/>
    <property type="evidence" value="ECO:0007669"/>
    <property type="project" value="TreeGrafter"/>
</dbReference>
<comment type="similarity">
    <text evidence="3">Belongs to the peptidase C56 family. HSP31-like subfamily.</text>
</comment>
<keyword evidence="1" id="KW-0346">Stress response</keyword>
<evidence type="ECO:0000259" key="5">
    <source>
        <dbReference type="Pfam" id="PF01965"/>
    </source>
</evidence>
<accession>A0AAV3KDV9</accession>
<dbReference type="InterPro" id="IPR002818">
    <property type="entry name" value="DJ-1/PfpI"/>
</dbReference>
<dbReference type="InterPro" id="IPR029062">
    <property type="entry name" value="Class_I_gatase-like"/>
</dbReference>